<evidence type="ECO:0000313" key="5">
    <source>
        <dbReference type="Proteomes" id="UP001212498"/>
    </source>
</evidence>
<dbReference type="InterPro" id="IPR036663">
    <property type="entry name" value="Fumarylacetoacetase_C_sf"/>
</dbReference>
<dbReference type="Proteomes" id="UP001212498">
    <property type="component" value="Unassembled WGS sequence"/>
</dbReference>
<evidence type="ECO:0000256" key="1">
    <source>
        <dbReference type="ARBA" id="ARBA00010211"/>
    </source>
</evidence>
<dbReference type="Gene3D" id="3.90.850.10">
    <property type="entry name" value="Fumarylacetoacetase-like, C-terminal domain"/>
    <property type="match status" value="1"/>
</dbReference>
<dbReference type="RefSeq" id="WP_271276956.1">
    <property type="nucleotide sequence ID" value="NZ_BAABFD010000014.1"/>
</dbReference>
<keyword evidence="2" id="KW-0479">Metal-binding</keyword>
<dbReference type="GO" id="GO:0016787">
    <property type="term" value="F:hydrolase activity"/>
    <property type="evidence" value="ECO:0007669"/>
    <property type="project" value="UniProtKB-KW"/>
</dbReference>
<dbReference type="InterPro" id="IPR011234">
    <property type="entry name" value="Fumarylacetoacetase-like_C"/>
</dbReference>
<keyword evidence="5" id="KW-1185">Reference proteome</keyword>
<comment type="caution">
    <text evidence="4">The sequence shown here is derived from an EMBL/GenBank/DDBJ whole genome shotgun (WGS) entry which is preliminary data.</text>
</comment>
<accession>A0ABT4SYT1</accession>
<evidence type="ECO:0000313" key="4">
    <source>
        <dbReference type="EMBL" id="MDA0642421.1"/>
    </source>
</evidence>
<dbReference type="EMBL" id="JAPNUD010000041">
    <property type="protein sequence ID" value="MDA0642421.1"/>
    <property type="molecule type" value="Genomic_DNA"/>
</dbReference>
<keyword evidence="4" id="KW-0378">Hydrolase</keyword>
<gene>
    <name evidence="4" type="ORF">OUY24_17435</name>
</gene>
<reference evidence="4 5" key="1">
    <citation type="submission" date="2022-11" db="EMBL/GenBank/DDBJ databases">
        <title>Nonomuraea corallina sp. nov., a new species of the genus Nonomuraea isolated from sea side sediment in Thai sea.</title>
        <authorList>
            <person name="Ngamcharungchit C."/>
            <person name="Matsumoto A."/>
            <person name="Suriyachadkun C."/>
            <person name="Panbangred W."/>
            <person name="Inahashi Y."/>
            <person name="Intra B."/>
        </authorList>
    </citation>
    <scope>NUCLEOTIDE SEQUENCE [LARGE SCALE GENOMIC DNA]</scope>
    <source>
        <strain evidence="4 5">DSM 43553</strain>
    </source>
</reference>
<feature type="domain" description="Fumarylacetoacetase-like C-terminal" evidence="3">
    <location>
        <begin position="65"/>
        <end position="265"/>
    </location>
</feature>
<dbReference type="SUPFAM" id="SSF56529">
    <property type="entry name" value="FAH"/>
    <property type="match status" value="1"/>
</dbReference>
<organism evidence="4 5">
    <name type="scientific">Nonomuraea ferruginea</name>
    <dbReference type="NCBI Taxonomy" id="46174"/>
    <lineage>
        <taxon>Bacteria</taxon>
        <taxon>Bacillati</taxon>
        <taxon>Actinomycetota</taxon>
        <taxon>Actinomycetes</taxon>
        <taxon>Streptosporangiales</taxon>
        <taxon>Streptosporangiaceae</taxon>
        <taxon>Nonomuraea</taxon>
    </lineage>
</organism>
<evidence type="ECO:0000256" key="2">
    <source>
        <dbReference type="ARBA" id="ARBA00022723"/>
    </source>
</evidence>
<proteinExistence type="inferred from homology"/>
<comment type="similarity">
    <text evidence="1">Belongs to the FAH family.</text>
</comment>
<dbReference type="Pfam" id="PF01557">
    <property type="entry name" value="FAA_hydrolase"/>
    <property type="match status" value="1"/>
</dbReference>
<dbReference type="PANTHER" id="PTHR42796">
    <property type="entry name" value="FUMARYLACETOACETATE HYDROLASE DOMAIN-CONTAINING PROTEIN 2A-RELATED"/>
    <property type="match status" value="1"/>
</dbReference>
<evidence type="ECO:0000259" key="3">
    <source>
        <dbReference type="Pfam" id="PF01557"/>
    </source>
</evidence>
<dbReference type="PANTHER" id="PTHR42796:SF4">
    <property type="entry name" value="FUMARYLACETOACETATE HYDROLASE DOMAIN-CONTAINING PROTEIN 2A"/>
    <property type="match status" value="1"/>
</dbReference>
<name>A0ABT4SYT1_9ACTN</name>
<dbReference type="InterPro" id="IPR051121">
    <property type="entry name" value="FAH"/>
</dbReference>
<protein>
    <submittedName>
        <fullName evidence="4">Fumarylacetoacetate hydrolase family protein</fullName>
    </submittedName>
</protein>
<sequence>MRWATLRTPDGTRAARREGDVYVLLDAPDVGALLRRPDPARAAEVGQVPVGEADWAPLVTGPARVVCVGLNYRSHIEEMGREAPEHPTLFTKFASTLTGARDDLAIPSDSDQVDWEAELAVVVGRPLRRADPGEALAAIAGYTVANDVSMRDWQWRTSQWLPGKAFDASTPLGPELVTPDEVDHARDLEVTCEVDGVVRQRGRTSDLVFDAAAALAYVSRFTAWEPGDVLLTGTPGGVGAASGLRLVPGSVLTTRVDGLGTCVNRCVADS</sequence>